<evidence type="ECO:0000313" key="3">
    <source>
        <dbReference type="Proteomes" id="UP000032141"/>
    </source>
</evidence>
<accession>A0A0D3DB99</accession>
<keyword evidence="3" id="KW-1185">Reference proteome</keyword>
<dbReference type="Proteomes" id="UP000032141">
    <property type="component" value="Chromosome C7"/>
</dbReference>
<evidence type="ECO:0000313" key="2">
    <source>
        <dbReference type="EnsemblPlants" id="Bo7g084560.1"/>
    </source>
</evidence>
<feature type="region of interest" description="Disordered" evidence="1">
    <location>
        <begin position="1"/>
        <end position="73"/>
    </location>
</feature>
<reference evidence="2" key="2">
    <citation type="submission" date="2015-03" db="UniProtKB">
        <authorList>
            <consortium name="EnsemblPlants"/>
        </authorList>
    </citation>
    <scope>IDENTIFICATION</scope>
</reference>
<dbReference type="AlphaFoldDB" id="A0A0D3DB99"/>
<proteinExistence type="predicted"/>
<protein>
    <submittedName>
        <fullName evidence="2">Uncharacterized protein</fullName>
    </submittedName>
</protein>
<dbReference type="HOGENOM" id="CLU_101538_0_0_1"/>
<organism evidence="2 3">
    <name type="scientific">Brassica oleracea var. oleracea</name>
    <dbReference type="NCBI Taxonomy" id="109376"/>
    <lineage>
        <taxon>Eukaryota</taxon>
        <taxon>Viridiplantae</taxon>
        <taxon>Streptophyta</taxon>
        <taxon>Embryophyta</taxon>
        <taxon>Tracheophyta</taxon>
        <taxon>Spermatophyta</taxon>
        <taxon>Magnoliopsida</taxon>
        <taxon>eudicotyledons</taxon>
        <taxon>Gunneridae</taxon>
        <taxon>Pentapetalae</taxon>
        <taxon>rosids</taxon>
        <taxon>malvids</taxon>
        <taxon>Brassicales</taxon>
        <taxon>Brassicaceae</taxon>
        <taxon>Brassiceae</taxon>
        <taxon>Brassica</taxon>
    </lineage>
</organism>
<dbReference type="EnsemblPlants" id="Bo7g084560.1">
    <property type="protein sequence ID" value="Bo7g084560.1"/>
    <property type="gene ID" value="Bo7g084560"/>
</dbReference>
<sequence length="239" mass="23987">MKKNHATAARTDPETEISIDEALPVGAEASAPSLAGPSSADDEGDMFGVGDGGDEAEGESDELVGPSELSPELESGLEAGVLVEDDVGGFALAPPPEDGEALGVAVEFFLALVGAEAVGGEVGAEAVDFCGDAAGDFGDDAAAGDFGDGAAVAFGVDAGVDFGDAAAAGEGDVELLSPLALGAPAGFGGSAAKTAVMAKAATARVNVKEILKRRKELFWRNERRNLTVVMIDRVHRKLS</sequence>
<dbReference type="OMA" id="LFWRNER"/>
<reference evidence="2 3" key="1">
    <citation type="journal article" date="2014" name="Genome Biol.">
        <title>Transcriptome and methylome profiling reveals relics of genome dominance in the mesopolyploid Brassica oleracea.</title>
        <authorList>
            <person name="Parkin I.A."/>
            <person name="Koh C."/>
            <person name="Tang H."/>
            <person name="Robinson S.J."/>
            <person name="Kagale S."/>
            <person name="Clarke W.E."/>
            <person name="Town C.D."/>
            <person name="Nixon J."/>
            <person name="Krishnakumar V."/>
            <person name="Bidwell S.L."/>
            <person name="Denoeud F."/>
            <person name="Belcram H."/>
            <person name="Links M.G."/>
            <person name="Just J."/>
            <person name="Clarke C."/>
            <person name="Bender T."/>
            <person name="Huebert T."/>
            <person name="Mason A.S."/>
            <person name="Pires J.C."/>
            <person name="Barker G."/>
            <person name="Moore J."/>
            <person name="Walley P.G."/>
            <person name="Manoli S."/>
            <person name="Batley J."/>
            <person name="Edwards D."/>
            <person name="Nelson M.N."/>
            <person name="Wang X."/>
            <person name="Paterson A.H."/>
            <person name="King G."/>
            <person name="Bancroft I."/>
            <person name="Chalhoub B."/>
            <person name="Sharpe A.G."/>
        </authorList>
    </citation>
    <scope>NUCLEOTIDE SEQUENCE</scope>
    <source>
        <strain evidence="2 3">cv. TO1000</strain>
    </source>
</reference>
<name>A0A0D3DB99_BRAOL</name>
<evidence type="ECO:0000256" key="1">
    <source>
        <dbReference type="SAM" id="MobiDB-lite"/>
    </source>
</evidence>
<feature type="compositionally biased region" description="Low complexity" evidence="1">
    <location>
        <begin position="26"/>
        <end position="39"/>
    </location>
</feature>
<feature type="compositionally biased region" description="Acidic residues" evidence="1">
    <location>
        <begin position="52"/>
        <end position="62"/>
    </location>
</feature>
<dbReference type="Gramene" id="Bo7g084560.1">
    <property type="protein sequence ID" value="Bo7g084560.1"/>
    <property type="gene ID" value="Bo7g084560"/>
</dbReference>
<feature type="compositionally biased region" description="Low complexity" evidence="1">
    <location>
        <begin position="63"/>
        <end position="73"/>
    </location>
</feature>
<dbReference type="STRING" id="109376.A0A0D3DB99"/>